<dbReference type="InterPro" id="IPR047252">
    <property type="entry name" value="TP53BP1-like"/>
</dbReference>
<reference evidence="2" key="2">
    <citation type="submission" date="2023-06" db="EMBL/GenBank/DDBJ databases">
        <authorList>
            <person name="Ma L."/>
            <person name="Liu K.-W."/>
            <person name="Li Z."/>
            <person name="Hsiao Y.-Y."/>
            <person name="Qi Y."/>
            <person name="Fu T."/>
            <person name="Tang G."/>
            <person name="Zhang D."/>
            <person name="Sun W.-H."/>
            <person name="Liu D.-K."/>
            <person name="Li Y."/>
            <person name="Chen G.-Z."/>
            <person name="Liu X.-D."/>
            <person name="Liao X.-Y."/>
            <person name="Jiang Y.-T."/>
            <person name="Yu X."/>
            <person name="Hao Y."/>
            <person name="Huang J."/>
            <person name="Zhao X.-W."/>
            <person name="Ke S."/>
            <person name="Chen Y.-Y."/>
            <person name="Wu W.-L."/>
            <person name="Hsu J.-L."/>
            <person name="Lin Y.-F."/>
            <person name="Huang M.-D."/>
            <person name="Li C.-Y."/>
            <person name="Huang L."/>
            <person name="Wang Z.-W."/>
            <person name="Zhao X."/>
            <person name="Zhong W.-Y."/>
            <person name="Peng D.-H."/>
            <person name="Ahmad S."/>
            <person name="Lan S."/>
            <person name="Zhang J.-S."/>
            <person name="Tsai W.-C."/>
            <person name="Van De Peer Y."/>
            <person name="Liu Z.-J."/>
        </authorList>
    </citation>
    <scope>NUCLEOTIDE SEQUENCE</scope>
    <source>
        <strain evidence="2">SCP</strain>
        <tissue evidence="2">Leaves</tissue>
    </source>
</reference>
<evidence type="ECO:0000313" key="2">
    <source>
        <dbReference type="EMBL" id="KAK1277302.1"/>
    </source>
</evidence>
<sequence length="1033" mass="115313">MLHEISLFHAFFQQLLHFHLHLSSIGASELSSALVYDRFHGAKEEKLKKVDSCEPLIVQDDTKCQNKMVGAYPALPPVGSQSRISQKIRLESPVNCKKNSGKQFRRGSCEDVSNAVELAVAASEALTISELFNSGEILQAKSILEVALRVKQARNEYIADALGVEIDECDHLSELDEETMADAYEDVGISCTQVVVAASDHLSHACASPIHKGHTNHCDLDIKQARDTWLSPSRVLDTQISESYHGRDEVVQNNKPKVQVAVCTAVMPQHELYYMEHQPKEIAPNSATLQQMRSFVPEPLDLDGLSRRCLLEHPHQAVCNGTDVLKFNKFPSEEANIILEGGEDNLHNNQNVTNAKPNFFTGDMSFFSESLDVFVDEKSSVQQPGSGREVAASSYTPFEHMIDTDAKINENIYDDLVRSSPSVDPLCSVVPCSISSGDNSNITGLCLNNMKEKSQKYLNPVVESDDLHNRNEQTMRISTEKVVSLMTSPQEKEFVPSKFNDEGSGGIIRRQLSSLKTYSKLIPAQHTGSSGDVSVYNETVLPMFLAKQITQFLPCQENVDCPMDSNMKKSSGFPSLPSARFNKNNLSHDKFLDSKKHENTNAVFATRKPFFDPTNQELRNLQDDRNGDEDIELLSHQQEKVNSPLVLNFGIRRRLRASSKGSIGDDGSTTSSVPKVCENDAGRFMSNADLRVQTDGLSYFPLHSNLCSNQENANMSKKRVRFSEADIKIQSNTSCKLRFKHQTHKNQSQCRKFDTRMKATSSLLQSRARGNGHRSFRSCCTDGRRMIFQGLEFLLTGFSGPKEKELKDLIRKHGGVVLSGVPSPSLNLKGNRELKFEDLQLPVVLSPRKVQTTKFLYGCATNASVLTADWVTDSIEAGTALRHSKYLILPYQAIDRMNFKSGQLVHCSNYSYIFDGLGFMLYGRPSFCTKFSKVIKHGGGQIFKNLKWLAQSLETGQNSAGAIVVEDESNASRHLKHCASEHNLQTMPANWIVNSLFLGKLLPLKKDRSAPLRRIKKPIFPQPHHSMDMSQEI</sequence>
<dbReference type="GO" id="GO:0045944">
    <property type="term" value="P:positive regulation of transcription by RNA polymerase II"/>
    <property type="evidence" value="ECO:0007669"/>
    <property type="project" value="TreeGrafter"/>
</dbReference>
<dbReference type="Proteomes" id="UP001179952">
    <property type="component" value="Unassembled WGS sequence"/>
</dbReference>
<dbReference type="GO" id="GO:0005634">
    <property type="term" value="C:nucleus"/>
    <property type="evidence" value="ECO:0007669"/>
    <property type="project" value="TreeGrafter"/>
</dbReference>
<dbReference type="InterPro" id="IPR001357">
    <property type="entry name" value="BRCT_dom"/>
</dbReference>
<dbReference type="Pfam" id="PF16589">
    <property type="entry name" value="BRCT_2"/>
    <property type="match status" value="1"/>
</dbReference>
<dbReference type="EMBL" id="JAUJYN010000002">
    <property type="protein sequence ID" value="KAK1277302.1"/>
    <property type="molecule type" value="Genomic_DNA"/>
</dbReference>
<proteinExistence type="predicted"/>
<dbReference type="GO" id="GO:0000077">
    <property type="term" value="P:DNA damage checkpoint signaling"/>
    <property type="evidence" value="ECO:0007669"/>
    <property type="project" value="TreeGrafter"/>
</dbReference>
<keyword evidence="3" id="KW-1185">Reference proteome</keyword>
<feature type="domain" description="BRCT" evidence="1">
    <location>
        <begin position="783"/>
        <end position="888"/>
    </location>
</feature>
<dbReference type="GO" id="GO:0042393">
    <property type="term" value="F:histone binding"/>
    <property type="evidence" value="ECO:0007669"/>
    <property type="project" value="TreeGrafter"/>
</dbReference>
<dbReference type="Pfam" id="PF18428">
    <property type="entry name" value="BRCT_3"/>
    <property type="match status" value="1"/>
</dbReference>
<feature type="domain" description="BRCT" evidence="1">
    <location>
        <begin position="909"/>
        <end position="1009"/>
    </location>
</feature>
<dbReference type="PANTHER" id="PTHR15321">
    <property type="entry name" value="TUMOR SUPPRESSOR P53-BINDING PROTEIN 1"/>
    <property type="match status" value="1"/>
</dbReference>
<dbReference type="SMART" id="SM00292">
    <property type="entry name" value="BRCT"/>
    <property type="match status" value="1"/>
</dbReference>
<gene>
    <name evidence="2" type="ORF">QJS04_geneDACA003612</name>
</gene>
<reference evidence="2" key="1">
    <citation type="journal article" date="2023" name="Nat. Commun.">
        <title>Diploid and tetraploid genomes of Acorus and the evolution of monocots.</title>
        <authorList>
            <person name="Ma L."/>
            <person name="Liu K.W."/>
            <person name="Li Z."/>
            <person name="Hsiao Y.Y."/>
            <person name="Qi Y."/>
            <person name="Fu T."/>
            <person name="Tang G.D."/>
            <person name="Zhang D."/>
            <person name="Sun W.H."/>
            <person name="Liu D.K."/>
            <person name="Li Y."/>
            <person name="Chen G.Z."/>
            <person name="Liu X.D."/>
            <person name="Liao X.Y."/>
            <person name="Jiang Y.T."/>
            <person name="Yu X."/>
            <person name="Hao Y."/>
            <person name="Huang J."/>
            <person name="Zhao X.W."/>
            <person name="Ke S."/>
            <person name="Chen Y.Y."/>
            <person name="Wu W.L."/>
            <person name="Hsu J.L."/>
            <person name="Lin Y.F."/>
            <person name="Huang M.D."/>
            <person name="Li C.Y."/>
            <person name="Huang L."/>
            <person name="Wang Z.W."/>
            <person name="Zhao X."/>
            <person name="Zhong W.Y."/>
            <person name="Peng D.H."/>
            <person name="Ahmad S."/>
            <person name="Lan S."/>
            <person name="Zhang J.S."/>
            <person name="Tsai W.C."/>
            <person name="Van de Peer Y."/>
            <person name="Liu Z.J."/>
        </authorList>
    </citation>
    <scope>NUCLEOTIDE SEQUENCE</scope>
    <source>
        <strain evidence="2">SCP</strain>
    </source>
</reference>
<evidence type="ECO:0000259" key="1">
    <source>
        <dbReference type="PROSITE" id="PS50172"/>
    </source>
</evidence>
<name>A0AAV9BLP7_ACOGR</name>
<accession>A0AAV9BLP7</accession>
<dbReference type="PANTHER" id="PTHR15321:SF3">
    <property type="entry name" value="TP53-BINDING PROTEIN 1"/>
    <property type="match status" value="1"/>
</dbReference>
<comment type="caution">
    <text evidence="2">The sequence shown here is derived from an EMBL/GenBank/DDBJ whole genome shotgun (WGS) entry which is preliminary data.</text>
</comment>
<dbReference type="InterPro" id="IPR036420">
    <property type="entry name" value="BRCT_dom_sf"/>
</dbReference>
<dbReference type="SUPFAM" id="SSF52113">
    <property type="entry name" value="BRCT domain"/>
    <property type="match status" value="2"/>
</dbReference>
<dbReference type="Gene3D" id="3.40.50.10190">
    <property type="entry name" value="BRCT domain"/>
    <property type="match status" value="2"/>
</dbReference>
<protein>
    <recommendedName>
        <fullName evidence="1">BRCT domain-containing protein</fullName>
    </recommendedName>
</protein>
<dbReference type="PROSITE" id="PS50172">
    <property type="entry name" value="BRCT"/>
    <property type="match status" value="2"/>
</dbReference>
<organism evidence="2 3">
    <name type="scientific">Acorus gramineus</name>
    <name type="common">Dwarf sweet flag</name>
    <dbReference type="NCBI Taxonomy" id="55184"/>
    <lineage>
        <taxon>Eukaryota</taxon>
        <taxon>Viridiplantae</taxon>
        <taxon>Streptophyta</taxon>
        <taxon>Embryophyta</taxon>
        <taxon>Tracheophyta</taxon>
        <taxon>Spermatophyta</taxon>
        <taxon>Magnoliopsida</taxon>
        <taxon>Liliopsida</taxon>
        <taxon>Acoraceae</taxon>
        <taxon>Acorus</taxon>
    </lineage>
</organism>
<dbReference type="AlphaFoldDB" id="A0AAV9BLP7"/>
<evidence type="ECO:0000313" key="3">
    <source>
        <dbReference type="Proteomes" id="UP001179952"/>
    </source>
</evidence>